<sequence length="107" mass="12335">MLEHSSLGLAYKCESLSLRKGEQNILALEGYLNSGVRTPLWCLAENLSIQQSRTKKTSDSVSPTITRLNITSKRSFPSQYRPPKWQYLFLKLACTLYDRQRKIKRAL</sequence>
<dbReference type="AlphaFoldDB" id="A0AAV3ZJY3"/>
<keyword evidence="2" id="KW-1185">Reference proteome</keyword>
<comment type="caution">
    <text evidence="1">The sequence shown here is derived from an EMBL/GenBank/DDBJ whole genome shotgun (WGS) entry which is preliminary data.</text>
</comment>
<proteinExistence type="predicted"/>
<reference evidence="1 2" key="1">
    <citation type="journal article" date="2021" name="Elife">
        <title>Chloroplast acquisition without the gene transfer in kleptoplastic sea slugs, Plakobranchus ocellatus.</title>
        <authorList>
            <person name="Maeda T."/>
            <person name="Takahashi S."/>
            <person name="Yoshida T."/>
            <person name="Shimamura S."/>
            <person name="Takaki Y."/>
            <person name="Nagai Y."/>
            <person name="Toyoda A."/>
            <person name="Suzuki Y."/>
            <person name="Arimoto A."/>
            <person name="Ishii H."/>
            <person name="Satoh N."/>
            <person name="Nishiyama T."/>
            <person name="Hasebe M."/>
            <person name="Maruyama T."/>
            <person name="Minagawa J."/>
            <person name="Obokata J."/>
            <person name="Shigenobu S."/>
        </authorList>
    </citation>
    <scope>NUCLEOTIDE SEQUENCE [LARGE SCALE GENOMIC DNA]</scope>
</reference>
<dbReference type="EMBL" id="BLXT01002474">
    <property type="protein sequence ID" value="GFN94812.1"/>
    <property type="molecule type" value="Genomic_DNA"/>
</dbReference>
<evidence type="ECO:0000313" key="1">
    <source>
        <dbReference type="EMBL" id="GFN94812.1"/>
    </source>
</evidence>
<name>A0AAV3ZJY3_9GAST</name>
<accession>A0AAV3ZJY3</accession>
<evidence type="ECO:0000313" key="2">
    <source>
        <dbReference type="Proteomes" id="UP000735302"/>
    </source>
</evidence>
<gene>
    <name evidence="1" type="ORF">PoB_002131800</name>
</gene>
<protein>
    <submittedName>
        <fullName evidence="1">Uncharacterized protein</fullName>
    </submittedName>
</protein>
<organism evidence="1 2">
    <name type="scientific">Plakobranchus ocellatus</name>
    <dbReference type="NCBI Taxonomy" id="259542"/>
    <lineage>
        <taxon>Eukaryota</taxon>
        <taxon>Metazoa</taxon>
        <taxon>Spiralia</taxon>
        <taxon>Lophotrochozoa</taxon>
        <taxon>Mollusca</taxon>
        <taxon>Gastropoda</taxon>
        <taxon>Heterobranchia</taxon>
        <taxon>Euthyneura</taxon>
        <taxon>Panpulmonata</taxon>
        <taxon>Sacoglossa</taxon>
        <taxon>Placobranchoidea</taxon>
        <taxon>Plakobranchidae</taxon>
        <taxon>Plakobranchus</taxon>
    </lineage>
</organism>
<dbReference type="Proteomes" id="UP000735302">
    <property type="component" value="Unassembled WGS sequence"/>
</dbReference>